<accession>A0A1G9TYZ9</accession>
<organism evidence="1 2">
    <name type="scientific">Catalinimonas alkaloidigena</name>
    <dbReference type="NCBI Taxonomy" id="1075417"/>
    <lineage>
        <taxon>Bacteria</taxon>
        <taxon>Pseudomonadati</taxon>
        <taxon>Bacteroidota</taxon>
        <taxon>Cytophagia</taxon>
        <taxon>Cytophagales</taxon>
        <taxon>Catalimonadaceae</taxon>
        <taxon>Catalinimonas</taxon>
    </lineage>
</organism>
<dbReference type="RefSeq" id="WP_089688067.1">
    <property type="nucleotide sequence ID" value="NZ_FNFO01000015.1"/>
</dbReference>
<sequence length="181" mass="20208">MSKHVLFIQGGGEEGFKADATLVASLQTALGGSYQVHYPRLTSDETQPDFGWPQQIEKEIRAMPDPVWLVGHSLGASMLLKCLTERPLHKKITGLFLLATPFWSGEEAWQQGLALQEDFPDHLPKQVPIFLYHCRDDEEVSFEHLSIYAQKLPQATVRALAQGGHPFQHALALVTHDVKSV</sequence>
<dbReference type="InterPro" id="IPR010662">
    <property type="entry name" value="RBBP9/YdeN"/>
</dbReference>
<keyword evidence="2" id="KW-1185">Reference proteome</keyword>
<dbReference type="STRING" id="1075417.SAMN05421823_11538"/>
<evidence type="ECO:0000313" key="2">
    <source>
        <dbReference type="Proteomes" id="UP000198510"/>
    </source>
</evidence>
<reference evidence="1 2" key="1">
    <citation type="submission" date="2016-10" db="EMBL/GenBank/DDBJ databases">
        <authorList>
            <person name="de Groot N.N."/>
        </authorList>
    </citation>
    <scope>NUCLEOTIDE SEQUENCE [LARGE SCALE GENOMIC DNA]</scope>
    <source>
        <strain evidence="1 2">DSM 25186</strain>
    </source>
</reference>
<dbReference type="SUPFAM" id="SSF53474">
    <property type="entry name" value="alpha/beta-Hydrolases"/>
    <property type="match status" value="1"/>
</dbReference>
<dbReference type="Pfam" id="PF06821">
    <property type="entry name" value="Ser_hydrolase"/>
    <property type="match status" value="1"/>
</dbReference>
<gene>
    <name evidence="1" type="ORF">SAMN05421823_11538</name>
</gene>
<name>A0A1G9TYZ9_9BACT</name>
<proteinExistence type="predicted"/>
<evidence type="ECO:0000313" key="1">
    <source>
        <dbReference type="EMBL" id="SDM52957.1"/>
    </source>
</evidence>
<dbReference type="GO" id="GO:0016787">
    <property type="term" value="F:hydrolase activity"/>
    <property type="evidence" value="ECO:0007669"/>
    <property type="project" value="InterPro"/>
</dbReference>
<dbReference type="AlphaFoldDB" id="A0A1G9TYZ9"/>
<dbReference type="OrthoDB" id="9804993at2"/>
<dbReference type="Proteomes" id="UP000198510">
    <property type="component" value="Unassembled WGS sequence"/>
</dbReference>
<dbReference type="EMBL" id="FNFO01000015">
    <property type="protein sequence ID" value="SDM52957.1"/>
    <property type="molecule type" value="Genomic_DNA"/>
</dbReference>
<protein>
    <submittedName>
        <fullName evidence="1">Uncharacterized protein</fullName>
    </submittedName>
</protein>
<dbReference type="Gene3D" id="3.40.50.1820">
    <property type="entry name" value="alpha/beta hydrolase"/>
    <property type="match status" value="1"/>
</dbReference>
<dbReference type="InterPro" id="IPR029058">
    <property type="entry name" value="AB_hydrolase_fold"/>
</dbReference>